<dbReference type="PANTHER" id="PTHR24148:SF64">
    <property type="entry name" value="HETEROKARYON INCOMPATIBILITY DOMAIN-CONTAINING PROTEIN"/>
    <property type="match status" value="1"/>
</dbReference>
<reference evidence="2 3" key="1">
    <citation type="submission" date="2023-01" db="EMBL/GenBank/DDBJ databases">
        <title>Analysis of 21 Apiospora genomes using comparative genomics revels a genus with tremendous synthesis potential of carbohydrate active enzymes and secondary metabolites.</title>
        <authorList>
            <person name="Sorensen T."/>
        </authorList>
    </citation>
    <scope>NUCLEOTIDE SEQUENCE [LARGE SCALE GENOMIC DNA]</scope>
    <source>
        <strain evidence="2 3">CBS 33761</strain>
    </source>
</reference>
<organism evidence="2 3">
    <name type="scientific">Apiospora rasikravindrae</name>
    <dbReference type="NCBI Taxonomy" id="990691"/>
    <lineage>
        <taxon>Eukaryota</taxon>
        <taxon>Fungi</taxon>
        <taxon>Dikarya</taxon>
        <taxon>Ascomycota</taxon>
        <taxon>Pezizomycotina</taxon>
        <taxon>Sordariomycetes</taxon>
        <taxon>Xylariomycetidae</taxon>
        <taxon>Amphisphaeriales</taxon>
        <taxon>Apiosporaceae</taxon>
        <taxon>Apiospora</taxon>
    </lineage>
</organism>
<keyword evidence="3" id="KW-1185">Reference proteome</keyword>
<dbReference type="InterPro" id="IPR052895">
    <property type="entry name" value="HetReg/Transcr_Mod"/>
</dbReference>
<protein>
    <submittedName>
        <fullName evidence="2">Heterokaryon incompatibility protein-domain-containing protein</fullName>
    </submittedName>
</protein>
<name>A0ABR1TGB9_9PEZI</name>
<dbReference type="PANTHER" id="PTHR24148">
    <property type="entry name" value="ANKYRIN REPEAT DOMAIN-CONTAINING PROTEIN 39 HOMOLOG-RELATED"/>
    <property type="match status" value="1"/>
</dbReference>
<sequence>MDATTTATAEDSLGPVIGTGIDGKTVPVSAYQPLSPGSNTRILELQSSVDPTAPLVGQLAEANVQVDISYDYSTFDYERNYDYETISYCWGEPIFTEPLTLRNSGESGTGAIKYITANLRDALLRFRSANEKEAQIRHMAAIYESASGVLIWLGHSEDGEDCFRRLEMLTRGGAEELPWFSRLWVVQELVKIRNITMFCGRATMPWLRLLPVIARDWLSHLPYSNPILYTLAKLWKHWFDHQMIPRGDLIGLLEDFDDMKCANEKERVFPLFGLSWNASCGRYCTSQNHVSHCSFRLELDYTWPTEELYGYVLGKSILEESCHASTALRIAATRNLGGDTERPSWAIDWRQPKVRESIWHNRKKWFCGGFEQRDSCIVGPESLNRLILCVDFAAWGDVATVLSPLAETSTEEQAMEWLSETWSRLLEWVRAHNSGITPSTLQQHLLLEQLLDAIFVFAHDDTHFRWVYAVDSLTKGVRARMVLGAYRGIRQTRHGSMSSSKDSDEEWEAYDQSSVRDDDFDPTEEDWAARELSEEMPSTIQRYMRGRSVCIMSSFTHKTARVNGMVWPDIGIAPSHVHQGDIVVMAFASRWKDRYPDLPTWAVPNEMKPYSLQYVEDAESAMMLLREIEVHARPREAKCSLVYEGKPH</sequence>
<proteinExistence type="predicted"/>
<gene>
    <name evidence="2" type="ORF">PG993_005466</name>
</gene>
<feature type="region of interest" description="Disordered" evidence="1">
    <location>
        <begin position="494"/>
        <end position="524"/>
    </location>
</feature>
<accession>A0ABR1TGB9</accession>
<evidence type="ECO:0000256" key="1">
    <source>
        <dbReference type="SAM" id="MobiDB-lite"/>
    </source>
</evidence>
<comment type="caution">
    <text evidence="2">The sequence shown here is derived from an EMBL/GenBank/DDBJ whole genome shotgun (WGS) entry which is preliminary data.</text>
</comment>
<dbReference type="EMBL" id="JAQQWK010000003">
    <property type="protein sequence ID" value="KAK8045442.1"/>
    <property type="molecule type" value="Genomic_DNA"/>
</dbReference>
<dbReference type="Proteomes" id="UP001444661">
    <property type="component" value="Unassembled WGS sequence"/>
</dbReference>
<evidence type="ECO:0000313" key="3">
    <source>
        <dbReference type="Proteomes" id="UP001444661"/>
    </source>
</evidence>
<evidence type="ECO:0000313" key="2">
    <source>
        <dbReference type="EMBL" id="KAK8045442.1"/>
    </source>
</evidence>